<dbReference type="NCBIfam" id="NF007113">
    <property type="entry name" value="PRK09562.1"/>
    <property type="match status" value="1"/>
</dbReference>
<dbReference type="SUPFAM" id="SSF101386">
    <property type="entry name" value="all-alpha NTP pyrophosphatases"/>
    <property type="match status" value="2"/>
</dbReference>
<organism evidence="2 3">
    <name type="scientific">Syntrophaceticus schinkii</name>
    <dbReference type="NCBI Taxonomy" id="499207"/>
    <lineage>
        <taxon>Bacteria</taxon>
        <taxon>Bacillati</taxon>
        <taxon>Bacillota</taxon>
        <taxon>Clostridia</taxon>
        <taxon>Thermoanaerobacterales</taxon>
        <taxon>Thermoanaerobacterales Family III. Incertae Sedis</taxon>
        <taxon>Syntrophaceticus</taxon>
    </lineage>
</organism>
<dbReference type="RefSeq" id="WP_084711171.1">
    <property type="nucleotide sequence ID" value="NZ_CDRZ01000266.1"/>
</dbReference>
<dbReference type="InterPro" id="IPR048015">
    <property type="entry name" value="NTP-PPase_MazG-like_N"/>
</dbReference>
<dbReference type="CDD" id="cd11529">
    <property type="entry name" value="NTP-PPase_MazG_Cterm"/>
    <property type="match status" value="1"/>
</dbReference>
<dbReference type="FunFam" id="1.10.287.1080:FF:000001">
    <property type="entry name" value="Nucleoside triphosphate pyrophosphohydrolase"/>
    <property type="match status" value="1"/>
</dbReference>
<dbReference type="EMBL" id="CDRZ01000266">
    <property type="protein sequence ID" value="CEO89943.1"/>
    <property type="molecule type" value="Genomic_DNA"/>
</dbReference>
<name>A0A0B7MNW4_9FIRM</name>
<dbReference type="PANTHER" id="PTHR30522">
    <property type="entry name" value="NUCLEOSIDE TRIPHOSPHATE PYROPHOSPHOHYDROLASE"/>
    <property type="match status" value="1"/>
</dbReference>
<protein>
    <recommendedName>
        <fullName evidence="1">NTP pyrophosphohydrolase MazG-like domain-containing protein</fullName>
    </recommendedName>
</protein>
<dbReference type="InterPro" id="IPR048011">
    <property type="entry name" value="NTP-PPase_MazG-like_C"/>
</dbReference>
<dbReference type="PANTHER" id="PTHR30522:SF0">
    <property type="entry name" value="NUCLEOSIDE TRIPHOSPHATE PYROPHOSPHOHYDROLASE"/>
    <property type="match status" value="1"/>
</dbReference>
<evidence type="ECO:0000259" key="1">
    <source>
        <dbReference type="Pfam" id="PF03819"/>
    </source>
</evidence>
<reference evidence="3" key="1">
    <citation type="submission" date="2015-01" db="EMBL/GenBank/DDBJ databases">
        <authorList>
            <person name="Manzoor Shahid"/>
            <person name="Zubair Saima"/>
        </authorList>
    </citation>
    <scope>NUCLEOTIDE SEQUENCE [LARGE SCALE GENOMIC DNA]</scope>
    <source>
        <strain evidence="3">Sp3</strain>
    </source>
</reference>
<evidence type="ECO:0000313" key="2">
    <source>
        <dbReference type="EMBL" id="CEO89943.1"/>
    </source>
</evidence>
<dbReference type="CDD" id="cd11528">
    <property type="entry name" value="NTP-PPase_MazG_Nterm"/>
    <property type="match status" value="1"/>
</dbReference>
<dbReference type="GO" id="GO:0006950">
    <property type="term" value="P:response to stress"/>
    <property type="evidence" value="ECO:0007669"/>
    <property type="project" value="UniProtKB-ARBA"/>
</dbReference>
<proteinExistence type="predicted"/>
<accession>A0A0B7MNW4</accession>
<sequence length="237" mass="26554">MDTLLSPEGCPWDRQQTHQTLKKYLIEETYEVLDAIDEGDMYKLCEELGDLLLQIVFHTALAERAGKFTMTEVVSGITKKMINRHPHVFGEVTVENAAEVLENWEAIKQKEGQEGELKSLLAGVPRYLPALQRAQKVQSKAAIIGFDWPEAAGAALKVEEEWEEVKSAWEKGDQEELQRELGDFFFAAVNTCRLLKFDAEETLRAAADKFTKRFCFNGEKSTTAGFKVGGDVAFSAG</sequence>
<dbReference type="Proteomes" id="UP000046155">
    <property type="component" value="Unassembled WGS sequence"/>
</dbReference>
<dbReference type="InterPro" id="IPR004518">
    <property type="entry name" value="MazG-like_dom"/>
</dbReference>
<dbReference type="AlphaFoldDB" id="A0A0B7MNW4"/>
<dbReference type="Gene3D" id="1.10.287.1080">
    <property type="entry name" value="MazG-like"/>
    <property type="match status" value="2"/>
</dbReference>
<dbReference type="GO" id="GO:0006203">
    <property type="term" value="P:dGTP catabolic process"/>
    <property type="evidence" value="ECO:0007669"/>
    <property type="project" value="TreeGrafter"/>
</dbReference>
<dbReference type="GO" id="GO:0046076">
    <property type="term" value="P:dTTP catabolic process"/>
    <property type="evidence" value="ECO:0007669"/>
    <property type="project" value="TreeGrafter"/>
</dbReference>
<dbReference type="Pfam" id="PF03819">
    <property type="entry name" value="MazG"/>
    <property type="match status" value="2"/>
</dbReference>
<dbReference type="InterPro" id="IPR011551">
    <property type="entry name" value="NTP_PyrPHydrolase_MazG"/>
</dbReference>
<dbReference type="GO" id="GO:0046052">
    <property type="term" value="P:UTP catabolic process"/>
    <property type="evidence" value="ECO:0007669"/>
    <property type="project" value="TreeGrafter"/>
</dbReference>
<dbReference type="GO" id="GO:0046047">
    <property type="term" value="P:TTP catabolic process"/>
    <property type="evidence" value="ECO:0007669"/>
    <property type="project" value="TreeGrafter"/>
</dbReference>
<evidence type="ECO:0000313" key="3">
    <source>
        <dbReference type="Proteomes" id="UP000046155"/>
    </source>
</evidence>
<dbReference type="GO" id="GO:0047429">
    <property type="term" value="F:nucleoside triphosphate diphosphatase activity"/>
    <property type="evidence" value="ECO:0007669"/>
    <property type="project" value="InterPro"/>
</dbReference>
<feature type="domain" description="NTP pyrophosphohydrolase MazG-like" evidence="1">
    <location>
        <begin position="16"/>
        <end position="89"/>
    </location>
</feature>
<dbReference type="NCBIfam" id="TIGR00444">
    <property type="entry name" value="mazG"/>
    <property type="match status" value="1"/>
</dbReference>
<gene>
    <name evidence="2" type="ORF">SSCH_670001</name>
</gene>
<dbReference type="GO" id="GO:0046061">
    <property type="term" value="P:dATP catabolic process"/>
    <property type="evidence" value="ECO:0007669"/>
    <property type="project" value="TreeGrafter"/>
</dbReference>
<keyword evidence="3" id="KW-1185">Reference proteome</keyword>
<feature type="domain" description="NTP pyrophosphohydrolase MazG-like" evidence="1">
    <location>
        <begin position="158"/>
        <end position="213"/>
    </location>
</feature>
<dbReference type="GO" id="GO:0046081">
    <property type="term" value="P:dUTP catabolic process"/>
    <property type="evidence" value="ECO:0007669"/>
    <property type="project" value="TreeGrafter"/>
</dbReference>